<protein>
    <submittedName>
        <fullName evidence="1">Uncharacterized protein</fullName>
    </submittedName>
</protein>
<evidence type="ECO:0000313" key="1">
    <source>
        <dbReference type="EMBL" id="RZC69555.1"/>
    </source>
</evidence>
<dbReference type="Proteomes" id="UP000316621">
    <property type="component" value="Chromosome 7"/>
</dbReference>
<dbReference type="EMBL" id="CM010721">
    <property type="protein sequence ID" value="RZC69555.1"/>
    <property type="molecule type" value="Genomic_DNA"/>
</dbReference>
<dbReference type="Proteomes" id="UP000316621">
    <property type="component" value="Chromosome 8"/>
</dbReference>
<name>A0A4Y7KC84_PAPSO</name>
<accession>A0A4Y7KC84</accession>
<sequence>MRYKWSYLNYMGSIYSN</sequence>
<evidence type="ECO:0000313" key="2">
    <source>
        <dbReference type="EMBL" id="RZC74006.1"/>
    </source>
</evidence>
<reference evidence="1 3" key="1">
    <citation type="journal article" date="2018" name="Science">
        <title>The opium poppy genome and morphinan production.</title>
        <authorList>
            <person name="Guo L."/>
            <person name="Winzer T."/>
            <person name="Yang X."/>
            <person name="Li Y."/>
            <person name="Ning Z."/>
            <person name="He Z."/>
            <person name="Teodor R."/>
            <person name="Lu Y."/>
            <person name="Bowser T.A."/>
            <person name="Graham I.A."/>
            <person name="Ye K."/>
        </authorList>
    </citation>
    <scope>NUCLEOTIDE SEQUENCE [LARGE SCALE GENOMIC DNA]</scope>
    <source>
        <strain evidence="3">cv. HN1</strain>
        <tissue evidence="1">Leaves</tissue>
    </source>
</reference>
<dbReference type="EMBL" id="CM010722">
    <property type="protein sequence ID" value="RZC74006.1"/>
    <property type="molecule type" value="Genomic_DNA"/>
</dbReference>
<proteinExistence type="predicted"/>
<dbReference type="AlphaFoldDB" id="A0A4Y7KC84"/>
<gene>
    <name evidence="1" type="ORF">C5167_032701</name>
    <name evidence="2" type="ORF">C5167_049486</name>
</gene>
<keyword evidence="3" id="KW-1185">Reference proteome</keyword>
<evidence type="ECO:0000313" key="3">
    <source>
        <dbReference type="Proteomes" id="UP000316621"/>
    </source>
</evidence>
<organism evidence="1 3">
    <name type="scientific">Papaver somniferum</name>
    <name type="common">Opium poppy</name>
    <dbReference type="NCBI Taxonomy" id="3469"/>
    <lineage>
        <taxon>Eukaryota</taxon>
        <taxon>Viridiplantae</taxon>
        <taxon>Streptophyta</taxon>
        <taxon>Embryophyta</taxon>
        <taxon>Tracheophyta</taxon>
        <taxon>Spermatophyta</taxon>
        <taxon>Magnoliopsida</taxon>
        <taxon>Ranunculales</taxon>
        <taxon>Papaveraceae</taxon>
        <taxon>Papaveroideae</taxon>
        <taxon>Papaver</taxon>
    </lineage>
</organism>